<gene>
    <name evidence="1" type="ORF">EVOR1521_LOCUS1598</name>
</gene>
<comment type="caution">
    <text evidence="1">The sequence shown here is derived from an EMBL/GenBank/DDBJ whole genome shotgun (WGS) entry which is preliminary data.</text>
</comment>
<name>A0AA36MKR4_9DINO</name>
<evidence type="ECO:0000313" key="2">
    <source>
        <dbReference type="Proteomes" id="UP001178507"/>
    </source>
</evidence>
<proteinExistence type="predicted"/>
<accession>A0AA36MKR4</accession>
<dbReference type="EMBL" id="CAUJNA010000063">
    <property type="protein sequence ID" value="CAJ1371233.1"/>
    <property type="molecule type" value="Genomic_DNA"/>
</dbReference>
<evidence type="ECO:0000313" key="1">
    <source>
        <dbReference type="EMBL" id="CAJ1371233.1"/>
    </source>
</evidence>
<organism evidence="1 2">
    <name type="scientific">Effrenium voratum</name>
    <dbReference type="NCBI Taxonomy" id="2562239"/>
    <lineage>
        <taxon>Eukaryota</taxon>
        <taxon>Sar</taxon>
        <taxon>Alveolata</taxon>
        <taxon>Dinophyceae</taxon>
        <taxon>Suessiales</taxon>
        <taxon>Symbiodiniaceae</taxon>
        <taxon>Effrenium</taxon>
    </lineage>
</organism>
<sequence length="90" mass="9803">MNEMKQKNKGSGGILAQAAAFAKRVRGHEGNVVASAVSFVDPENCLVKILYLLYRFTDEDDFPYLPRKLGTCDIGWSFSLGQTAGGGLFD</sequence>
<keyword evidence="2" id="KW-1185">Reference proteome</keyword>
<dbReference type="Proteomes" id="UP001178507">
    <property type="component" value="Unassembled WGS sequence"/>
</dbReference>
<reference evidence="1" key="1">
    <citation type="submission" date="2023-08" db="EMBL/GenBank/DDBJ databases">
        <authorList>
            <person name="Chen Y."/>
            <person name="Shah S."/>
            <person name="Dougan E. K."/>
            <person name="Thang M."/>
            <person name="Chan C."/>
        </authorList>
    </citation>
    <scope>NUCLEOTIDE SEQUENCE</scope>
</reference>
<protein>
    <submittedName>
        <fullName evidence="1">Uncharacterized protein</fullName>
    </submittedName>
</protein>
<dbReference type="AlphaFoldDB" id="A0AA36MKR4"/>